<name>A0ABR5TJE0_9EURY</name>
<proteinExistence type="predicted"/>
<evidence type="ECO:0008006" key="3">
    <source>
        <dbReference type="Google" id="ProtNLM"/>
    </source>
</evidence>
<keyword evidence="2" id="KW-1185">Reference proteome</keyword>
<dbReference type="InterPro" id="IPR010581">
    <property type="entry name" value="DUF1152"/>
</dbReference>
<accession>A0ABR5TJE0</accession>
<evidence type="ECO:0000313" key="2">
    <source>
        <dbReference type="Proteomes" id="UP000070633"/>
    </source>
</evidence>
<dbReference type="EMBL" id="LHYI01000030">
    <property type="protein sequence ID" value="KXB08128.1"/>
    <property type="molecule type" value="Genomic_DNA"/>
</dbReference>
<gene>
    <name evidence="1" type="ORF">AKJ55_01430</name>
</gene>
<comment type="caution">
    <text evidence="1">The sequence shown here is derived from an EMBL/GenBank/DDBJ whole genome shotgun (WGS) entry which is preliminary data.</text>
</comment>
<organism evidence="1 2">
    <name type="scientific">candidate division MSBL1 archaeon SCGC-AAA382M17</name>
    <dbReference type="NCBI Taxonomy" id="1698284"/>
    <lineage>
        <taxon>Archaea</taxon>
        <taxon>Methanobacteriati</taxon>
        <taxon>Methanobacteriota</taxon>
        <taxon>candidate division MSBL1</taxon>
    </lineage>
</organism>
<reference evidence="1 2" key="1">
    <citation type="journal article" date="2016" name="Sci. Rep.">
        <title>Metabolic traits of an uncultured archaeal lineage -MSBL1- from brine pools of the Red Sea.</title>
        <authorList>
            <person name="Mwirichia R."/>
            <person name="Alam I."/>
            <person name="Rashid M."/>
            <person name="Vinu M."/>
            <person name="Ba-Alawi W."/>
            <person name="Anthony Kamau A."/>
            <person name="Kamanda Ngugi D."/>
            <person name="Goker M."/>
            <person name="Klenk H.P."/>
            <person name="Bajic V."/>
            <person name="Stingl U."/>
        </authorList>
    </citation>
    <scope>NUCLEOTIDE SEQUENCE [LARGE SCALE GENOMIC DNA]</scope>
    <source>
        <strain evidence="1">SCGC-AAA382M17</strain>
    </source>
</reference>
<dbReference type="Pfam" id="PF06626">
    <property type="entry name" value="DUF1152"/>
    <property type="match status" value="1"/>
</dbReference>
<evidence type="ECO:0000313" key="1">
    <source>
        <dbReference type="EMBL" id="KXB08128.1"/>
    </source>
</evidence>
<dbReference type="Proteomes" id="UP000070633">
    <property type="component" value="Unassembled WGS sequence"/>
</dbReference>
<protein>
    <recommendedName>
        <fullName evidence="3">DUF1152 domain-containing protein</fullName>
    </recommendedName>
</protein>
<sequence length="323" mass="34587">MVKTIEKLADKGERALVLGIGGGGDVVGALATARYLQVLGVETIVGGLSWERYVSDPDPGPRKISEMENVEILSDTTALVNSETRTDKGVEFTESVISGILDKDVLILDLNLGVQGVIDGLNSAVDELNLDFIVGNDVGGDVLARGNEEGLHSMLADSMVLAALPNLKVPAILGVLGFGADGELKQDQLFENFSEIASGGGYLGARGLVPEDLELLDEAVSKTKTEASALAVRAARGEIGEIDIRGGYRKVELSPVSSVTFFFDPEVVVEKISSVAKELEKTKSLDEAHDILEKKGVPSELSFERNYVWKDYTDTDELFEGEK</sequence>